<dbReference type="InterPro" id="IPR006680">
    <property type="entry name" value="Amidohydro-rel"/>
</dbReference>
<dbReference type="InterPro" id="IPR032466">
    <property type="entry name" value="Metal_Hydrolase"/>
</dbReference>
<dbReference type="Proteomes" id="UP000198405">
    <property type="component" value="Unassembled WGS sequence"/>
</dbReference>
<accession>A0A238XIT3</accession>
<reference evidence="4" key="1">
    <citation type="submission" date="2017-06" db="EMBL/GenBank/DDBJ databases">
        <authorList>
            <person name="Varghese N."/>
            <person name="Submissions S."/>
        </authorList>
    </citation>
    <scope>NUCLEOTIDE SEQUENCE [LARGE SCALE GENOMIC DNA]</scope>
    <source>
        <strain evidence="4">DSM 15668</strain>
    </source>
</reference>
<evidence type="ECO:0000256" key="1">
    <source>
        <dbReference type="ARBA" id="ARBA00022801"/>
    </source>
</evidence>
<dbReference type="PANTHER" id="PTHR43794">
    <property type="entry name" value="AMINOHYDROLASE SSNA-RELATED"/>
    <property type="match status" value="1"/>
</dbReference>
<evidence type="ECO:0000313" key="3">
    <source>
        <dbReference type="EMBL" id="SNR58622.1"/>
    </source>
</evidence>
<dbReference type="InterPro" id="IPR011059">
    <property type="entry name" value="Metal-dep_hydrolase_composite"/>
</dbReference>
<dbReference type="Pfam" id="PF01979">
    <property type="entry name" value="Amidohydro_1"/>
    <property type="match status" value="1"/>
</dbReference>
<dbReference type="Gene3D" id="3.20.20.140">
    <property type="entry name" value="Metal-dependent hydrolases"/>
    <property type="match status" value="1"/>
</dbReference>
<keyword evidence="4" id="KW-1185">Reference proteome</keyword>
<organism evidence="3 4">
    <name type="scientific">Desulfurobacterium atlanticum</name>
    <dbReference type="NCBI Taxonomy" id="240169"/>
    <lineage>
        <taxon>Bacteria</taxon>
        <taxon>Pseudomonadati</taxon>
        <taxon>Aquificota</taxon>
        <taxon>Aquificia</taxon>
        <taxon>Desulfurobacteriales</taxon>
        <taxon>Desulfurobacteriaceae</taxon>
        <taxon>Desulfurobacterium</taxon>
    </lineage>
</organism>
<dbReference type="EMBL" id="FZOB01000001">
    <property type="protein sequence ID" value="SNR58622.1"/>
    <property type="molecule type" value="Genomic_DNA"/>
</dbReference>
<proteinExistence type="predicted"/>
<name>A0A238XIT3_9BACT</name>
<dbReference type="RefSeq" id="WP_089322051.1">
    <property type="nucleotide sequence ID" value="NZ_FZOB01000001.1"/>
</dbReference>
<feature type="domain" description="Amidohydrolase-related" evidence="2">
    <location>
        <begin position="152"/>
        <end position="332"/>
    </location>
</feature>
<sequence length="373" mass="42072">MKTAVAVTADFVIDYEINVFENGWIIYDGKTVKFQYQEPQGRIKKIYKKNTVLFPALVNAHTHLELSLMDFNPEKTTSFDNWLLWIISNRQKLDIEEIKKGVKIGKNLTRKWGTGFIGDISSFGVSEVENGMVFHEIIGNRFPGKISLPISIHAIYSTSVEVIKQGARLSKERNLPFQMHIGESYNELLFARGEKNVFESRIYPTLGRKRFEHLTADSVIDYIEKCEALCPQLIAVHCTNLTRKELEKLMNTGAGIVICPRSNLFLKTGFPNVEFIGQYEKAGIGTDGLSSNTSLSLLSEIKTLYFRTEGKISLKNLLYMATTGGARTLGIEETYRKSGIFTAVKPALKISDPFKTLLMDDISIELFDLSSPK</sequence>
<evidence type="ECO:0000313" key="4">
    <source>
        <dbReference type="Proteomes" id="UP000198405"/>
    </source>
</evidence>
<dbReference type="GO" id="GO:0016810">
    <property type="term" value="F:hydrolase activity, acting on carbon-nitrogen (but not peptide) bonds"/>
    <property type="evidence" value="ECO:0007669"/>
    <property type="project" value="InterPro"/>
</dbReference>
<dbReference type="AlphaFoldDB" id="A0A238XIT3"/>
<dbReference type="InterPro" id="IPR050287">
    <property type="entry name" value="MTA/SAH_deaminase"/>
</dbReference>
<dbReference type="OrthoDB" id="9807210at2"/>
<dbReference type="SUPFAM" id="SSF51556">
    <property type="entry name" value="Metallo-dependent hydrolases"/>
    <property type="match status" value="1"/>
</dbReference>
<gene>
    <name evidence="3" type="ORF">SAMN06265340_10111</name>
</gene>
<dbReference type="Gene3D" id="2.30.40.10">
    <property type="entry name" value="Urease, subunit C, domain 1"/>
    <property type="match status" value="1"/>
</dbReference>
<evidence type="ECO:0000259" key="2">
    <source>
        <dbReference type="Pfam" id="PF01979"/>
    </source>
</evidence>
<keyword evidence="1" id="KW-0378">Hydrolase</keyword>
<protein>
    <submittedName>
        <fullName evidence="3">Cytosine/adenosine deaminase</fullName>
    </submittedName>
</protein>
<dbReference type="PANTHER" id="PTHR43794:SF11">
    <property type="entry name" value="AMIDOHYDROLASE-RELATED DOMAIN-CONTAINING PROTEIN"/>
    <property type="match status" value="1"/>
</dbReference>